<evidence type="ECO:0000256" key="1">
    <source>
        <dbReference type="SAM" id="Coils"/>
    </source>
</evidence>
<dbReference type="InterPro" id="IPR016047">
    <property type="entry name" value="M23ase_b-sheet_dom"/>
</dbReference>
<dbReference type="PANTHER" id="PTHR21666">
    <property type="entry name" value="PEPTIDASE-RELATED"/>
    <property type="match status" value="1"/>
</dbReference>
<reference evidence="3 4" key="1">
    <citation type="journal article" date="2016" name="Nat. Commun.">
        <title>Thousands of microbial genomes shed light on interconnected biogeochemical processes in an aquifer system.</title>
        <authorList>
            <person name="Anantharaman K."/>
            <person name="Brown C.T."/>
            <person name="Hug L.A."/>
            <person name="Sharon I."/>
            <person name="Castelle C.J."/>
            <person name="Probst A.J."/>
            <person name="Thomas B.C."/>
            <person name="Singh A."/>
            <person name="Wilkins M.J."/>
            <person name="Karaoz U."/>
            <person name="Brodie E.L."/>
            <person name="Williams K.H."/>
            <person name="Hubbard S.S."/>
            <person name="Banfield J.F."/>
        </authorList>
    </citation>
    <scope>NUCLEOTIDE SEQUENCE [LARGE SCALE GENOMIC DNA]</scope>
</reference>
<dbReference type="EMBL" id="MEYN01000009">
    <property type="protein sequence ID" value="OGD30959.1"/>
    <property type="molecule type" value="Genomic_DNA"/>
</dbReference>
<name>A0A1F5BK26_9BACT</name>
<dbReference type="InterPro" id="IPR011055">
    <property type="entry name" value="Dup_hybrid_motif"/>
</dbReference>
<proteinExistence type="predicted"/>
<dbReference type="CDD" id="cd12797">
    <property type="entry name" value="M23_peptidase"/>
    <property type="match status" value="1"/>
</dbReference>
<organism evidence="3 4">
    <name type="scientific">Candidatus Azambacteria bacterium RIFCSPHIGHO2_02_46_12</name>
    <dbReference type="NCBI Taxonomy" id="1797295"/>
    <lineage>
        <taxon>Bacteria</taxon>
        <taxon>Candidatus Azamiibacteriota</taxon>
    </lineage>
</organism>
<evidence type="ECO:0000313" key="3">
    <source>
        <dbReference type="EMBL" id="OGD30959.1"/>
    </source>
</evidence>
<dbReference type="AlphaFoldDB" id="A0A1F5BK26"/>
<dbReference type="Pfam" id="PF01551">
    <property type="entry name" value="Peptidase_M23"/>
    <property type="match status" value="1"/>
</dbReference>
<dbReference type="Proteomes" id="UP000179184">
    <property type="component" value="Unassembled WGS sequence"/>
</dbReference>
<feature type="coiled-coil region" evidence="1">
    <location>
        <begin position="181"/>
        <end position="264"/>
    </location>
</feature>
<feature type="domain" description="M23ase beta-sheet core" evidence="2">
    <location>
        <begin position="319"/>
        <end position="410"/>
    </location>
</feature>
<comment type="caution">
    <text evidence="3">The sequence shown here is derived from an EMBL/GenBank/DDBJ whole genome shotgun (WGS) entry which is preliminary data.</text>
</comment>
<accession>A0A1F5BK26</accession>
<protein>
    <recommendedName>
        <fullName evidence="2">M23ase beta-sheet core domain-containing protein</fullName>
    </recommendedName>
</protein>
<gene>
    <name evidence="3" type="ORF">A2W60_01460</name>
</gene>
<feature type="coiled-coil region" evidence="1">
    <location>
        <begin position="48"/>
        <end position="152"/>
    </location>
</feature>
<dbReference type="Gene3D" id="6.10.250.3150">
    <property type="match status" value="1"/>
</dbReference>
<keyword evidence="1" id="KW-0175">Coiled coil</keyword>
<sequence length="435" mass="49175">MKAMSGLRFIQKIALLAIFTAAFVLPFFNLPAASAAQTGLSAQTGDYFQNLQNQQNALRTQIKEKEETLKKLQEQEKNLNNQIKTAQKKETTLKNQINQFDQRIQKLAVDIEITETKISQHQLRIRELNLEIKRSEEIIQRNKKNLAELVRTIQSYDHANLLEILLRNKNFSDFLSQTERVQQLQRETQKRLEEIKLAKLKLGGEKTETESEKAELERLTQELDGQKAAAENQKTEKKNLFKITKNQEKNYQKLLSQVEKQQLEIQQGILDLEDKLRFAIDPSKIPAPRPGVLNWPQKGVMSQGYGPTSQTGFTNDAYKFHNGIDVVGGFGTPVRAAKEGVIKATGDNGKYAYGRWIAIEHENGLTTLYGHLSSQIAKPGQKVAVGQIVGYEGSTGFSTGSHLHFTVYATSTFRTEDRWFGLLPLGGSINPLNYL</sequence>
<dbReference type="GO" id="GO:0004222">
    <property type="term" value="F:metalloendopeptidase activity"/>
    <property type="evidence" value="ECO:0007669"/>
    <property type="project" value="TreeGrafter"/>
</dbReference>
<dbReference type="SUPFAM" id="SSF51261">
    <property type="entry name" value="Duplicated hybrid motif"/>
    <property type="match status" value="1"/>
</dbReference>
<dbReference type="PANTHER" id="PTHR21666:SF270">
    <property type="entry name" value="MUREIN HYDROLASE ACTIVATOR ENVC"/>
    <property type="match status" value="1"/>
</dbReference>
<evidence type="ECO:0000313" key="4">
    <source>
        <dbReference type="Proteomes" id="UP000179184"/>
    </source>
</evidence>
<evidence type="ECO:0000259" key="2">
    <source>
        <dbReference type="Pfam" id="PF01551"/>
    </source>
</evidence>
<dbReference type="Gene3D" id="2.70.70.10">
    <property type="entry name" value="Glucose Permease (Domain IIA)"/>
    <property type="match status" value="1"/>
</dbReference>
<dbReference type="InterPro" id="IPR050570">
    <property type="entry name" value="Cell_wall_metabolism_enzyme"/>
</dbReference>